<protein>
    <submittedName>
        <fullName evidence="1">Uncharacterized protein</fullName>
    </submittedName>
</protein>
<sequence length="45" mass="5245">MQLYQRGDKKMEGTMQLHLEMISSFICSWLLKKILCSCSNLVHSL</sequence>
<dbReference type="AlphaFoldDB" id="A0A0A9EUM3"/>
<proteinExistence type="predicted"/>
<evidence type="ECO:0000313" key="1">
    <source>
        <dbReference type="EMBL" id="JAE01566.1"/>
    </source>
</evidence>
<name>A0A0A9EUM3_ARUDO</name>
<dbReference type="EMBL" id="GBRH01196330">
    <property type="protein sequence ID" value="JAE01566.1"/>
    <property type="molecule type" value="Transcribed_RNA"/>
</dbReference>
<reference evidence="1" key="1">
    <citation type="submission" date="2014-09" db="EMBL/GenBank/DDBJ databases">
        <authorList>
            <person name="Magalhaes I.L.F."/>
            <person name="Oliveira U."/>
            <person name="Santos F.R."/>
            <person name="Vidigal T.H.D.A."/>
            <person name="Brescovit A.D."/>
            <person name="Santos A.J."/>
        </authorList>
    </citation>
    <scope>NUCLEOTIDE SEQUENCE</scope>
    <source>
        <tissue evidence="1">Shoot tissue taken approximately 20 cm above the soil surface</tissue>
    </source>
</reference>
<organism evidence="1">
    <name type="scientific">Arundo donax</name>
    <name type="common">Giant reed</name>
    <name type="synonym">Donax arundinaceus</name>
    <dbReference type="NCBI Taxonomy" id="35708"/>
    <lineage>
        <taxon>Eukaryota</taxon>
        <taxon>Viridiplantae</taxon>
        <taxon>Streptophyta</taxon>
        <taxon>Embryophyta</taxon>
        <taxon>Tracheophyta</taxon>
        <taxon>Spermatophyta</taxon>
        <taxon>Magnoliopsida</taxon>
        <taxon>Liliopsida</taxon>
        <taxon>Poales</taxon>
        <taxon>Poaceae</taxon>
        <taxon>PACMAD clade</taxon>
        <taxon>Arundinoideae</taxon>
        <taxon>Arundineae</taxon>
        <taxon>Arundo</taxon>
    </lineage>
</organism>
<accession>A0A0A9EUM3</accession>
<reference evidence="1" key="2">
    <citation type="journal article" date="2015" name="Data Brief">
        <title>Shoot transcriptome of the giant reed, Arundo donax.</title>
        <authorList>
            <person name="Barrero R.A."/>
            <person name="Guerrero F.D."/>
            <person name="Moolhuijzen P."/>
            <person name="Goolsby J.A."/>
            <person name="Tidwell J."/>
            <person name="Bellgard S.E."/>
            <person name="Bellgard M.I."/>
        </authorList>
    </citation>
    <scope>NUCLEOTIDE SEQUENCE</scope>
    <source>
        <tissue evidence="1">Shoot tissue taken approximately 20 cm above the soil surface</tissue>
    </source>
</reference>